<dbReference type="GO" id="GO:0000155">
    <property type="term" value="F:phosphorelay sensor kinase activity"/>
    <property type="evidence" value="ECO:0007669"/>
    <property type="project" value="InterPro"/>
</dbReference>
<dbReference type="SUPFAM" id="SSF52172">
    <property type="entry name" value="CheY-like"/>
    <property type="match status" value="1"/>
</dbReference>
<dbReference type="InterPro" id="IPR036097">
    <property type="entry name" value="HisK_dim/P_sf"/>
</dbReference>
<evidence type="ECO:0000259" key="7">
    <source>
        <dbReference type="PROSITE" id="PS50110"/>
    </source>
</evidence>
<keyword evidence="10" id="KW-0808">Transferase</keyword>
<evidence type="ECO:0000256" key="2">
    <source>
        <dbReference type="ARBA" id="ARBA00012438"/>
    </source>
</evidence>
<dbReference type="SMART" id="SM00387">
    <property type="entry name" value="HATPase_c"/>
    <property type="match status" value="1"/>
</dbReference>
<dbReference type="EC" id="2.7.13.3" evidence="2"/>
<dbReference type="PANTHER" id="PTHR45339:SF1">
    <property type="entry name" value="HYBRID SIGNAL TRANSDUCTION HISTIDINE KINASE J"/>
    <property type="match status" value="1"/>
</dbReference>
<dbReference type="Pfam" id="PF13426">
    <property type="entry name" value="PAS_9"/>
    <property type="match status" value="1"/>
</dbReference>
<gene>
    <name evidence="10" type="ORF">I595_3002</name>
</gene>
<dbReference type="InterPro" id="IPR011006">
    <property type="entry name" value="CheY-like_superfamily"/>
</dbReference>
<dbReference type="InterPro" id="IPR000700">
    <property type="entry name" value="PAS-assoc_C"/>
</dbReference>
<feature type="modified residue" description="4-aspartylphosphate" evidence="5">
    <location>
        <position position="526"/>
    </location>
</feature>
<feature type="domain" description="PAS" evidence="8">
    <location>
        <begin position="90"/>
        <end position="135"/>
    </location>
</feature>
<dbReference type="InterPro" id="IPR003594">
    <property type="entry name" value="HATPase_dom"/>
</dbReference>
<keyword evidence="11" id="KW-1185">Reference proteome</keyword>
<dbReference type="Pfam" id="PF00072">
    <property type="entry name" value="Response_reg"/>
    <property type="match status" value="1"/>
</dbReference>
<dbReference type="InterPro" id="IPR005467">
    <property type="entry name" value="His_kinase_dom"/>
</dbReference>
<keyword evidence="3 5" id="KW-0597">Phosphoprotein</keyword>
<dbReference type="STRING" id="1300341.I595_3002"/>
<evidence type="ECO:0000259" key="9">
    <source>
        <dbReference type="PROSITE" id="PS50113"/>
    </source>
</evidence>
<dbReference type="InterPro" id="IPR004358">
    <property type="entry name" value="Sig_transdc_His_kin-like_C"/>
</dbReference>
<dbReference type="OrthoDB" id="9811889at2"/>
<dbReference type="NCBIfam" id="TIGR00229">
    <property type="entry name" value="sensory_box"/>
    <property type="match status" value="1"/>
</dbReference>
<reference evidence="10 11" key="1">
    <citation type="submission" date="2015-09" db="EMBL/GenBank/DDBJ databases">
        <title>Genome sequence of the marine flavobacterium Croceitalea dokdonensis DOKDO 023 that contains proton- and sodium-pumping rhodopsins.</title>
        <authorList>
            <person name="Kwon S.-K."/>
            <person name="Lee H.K."/>
            <person name="Kwak M.-J."/>
            <person name="Kim J.F."/>
        </authorList>
    </citation>
    <scope>NUCLEOTIDE SEQUENCE [LARGE SCALE GENOMIC DNA]</scope>
    <source>
        <strain evidence="10 11">DOKDO 023</strain>
    </source>
</reference>
<dbReference type="SMART" id="SM00086">
    <property type="entry name" value="PAC"/>
    <property type="match status" value="1"/>
</dbReference>
<dbReference type="Gene3D" id="3.30.450.20">
    <property type="entry name" value="PAS domain"/>
    <property type="match status" value="1"/>
</dbReference>
<dbReference type="Pfam" id="PF02518">
    <property type="entry name" value="HATPase_c"/>
    <property type="match status" value="1"/>
</dbReference>
<protein>
    <recommendedName>
        <fullName evidence="2">histidine kinase</fullName>
        <ecNumber evidence="2">2.7.13.3</ecNumber>
    </recommendedName>
</protein>
<dbReference type="PRINTS" id="PR00344">
    <property type="entry name" value="BCTRLSENSOR"/>
</dbReference>
<dbReference type="AlphaFoldDB" id="A0A0P7AT20"/>
<dbReference type="SMART" id="SM00388">
    <property type="entry name" value="HisKA"/>
    <property type="match status" value="1"/>
</dbReference>
<dbReference type="InterPro" id="IPR003661">
    <property type="entry name" value="HisK_dim/P_dom"/>
</dbReference>
<dbReference type="SUPFAM" id="SSF55785">
    <property type="entry name" value="PYP-like sensor domain (PAS domain)"/>
    <property type="match status" value="1"/>
</dbReference>
<evidence type="ECO:0000313" key="11">
    <source>
        <dbReference type="Proteomes" id="UP000050280"/>
    </source>
</evidence>
<evidence type="ECO:0000256" key="4">
    <source>
        <dbReference type="ARBA" id="ARBA00023012"/>
    </source>
</evidence>
<evidence type="ECO:0000256" key="1">
    <source>
        <dbReference type="ARBA" id="ARBA00000085"/>
    </source>
</evidence>
<dbReference type="InterPro" id="IPR001610">
    <property type="entry name" value="PAC"/>
</dbReference>
<dbReference type="PROSITE" id="PS50113">
    <property type="entry name" value="PAC"/>
    <property type="match status" value="1"/>
</dbReference>
<dbReference type="PROSITE" id="PS50110">
    <property type="entry name" value="RESPONSE_REGULATORY"/>
    <property type="match status" value="1"/>
</dbReference>
<dbReference type="InterPro" id="IPR035965">
    <property type="entry name" value="PAS-like_dom_sf"/>
</dbReference>
<evidence type="ECO:0000256" key="3">
    <source>
        <dbReference type="ARBA" id="ARBA00022553"/>
    </source>
</evidence>
<dbReference type="Pfam" id="PF00512">
    <property type="entry name" value="HisKA"/>
    <property type="match status" value="1"/>
</dbReference>
<dbReference type="SMART" id="SM00448">
    <property type="entry name" value="REC"/>
    <property type="match status" value="1"/>
</dbReference>
<evidence type="ECO:0000256" key="5">
    <source>
        <dbReference type="PROSITE-ProRule" id="PRU00169"/>
    </source>
</evidence>
<dbReference type="Proteomes" id="UP000050280">
    <property type="component" value="Unassembled WGS sequence"/>
</dbReference>
<dbReference type="Gene3D" id="3.40.50.2300">
    <property type="match status" value="1"/>
</dbReference>
<comment type="catalytic activity">
    <reaction evidence="1">
        <text>ATP + protein L-histidine = ADP + protein N-phospho-L-histidine.</text>
        <dbReference type="EC" id="2.7.13.3"/>
    </reaction>
</comment>
<dbReference type="FunFam" id="3.30.565.10:FF:000010">
    <property type="entry name" value="Sensor histidine kinase RcsC"/>
    <property type="match status" value="1"/>
</dbReference>
<proteinExistence type="predicted"/>
<evidence type="ECO:0000313" key="10">
    <source>
        <dbReference type="EMBL" id="KPM31023.1"/>
    </source>
</evidence>
<dbReference type="SMART" id="SM00091">
    <property type="entry name" value="PAS"/>
    <property type="match status" value="1"/>
</dbReference>
<dbReference type="InterPro" id="IPR001789">
    <property type="entry name" value="Sig_transdc_resp-reg_receiver"/>
</dbReference>
<organism evidence="10 11">
    <name type="scientific">Croceitalea dokdonensis DOKDO 023</name>
    <dbReference type="NCBI Taxonomy" id="1300341"/>
    <lineage>
        <taxon>Bacteria</taxon>
        <taxon>Pseudomonadati</taxon>
        <taxon>Bacteroidota</taxon>
        <taxon>Flavobacteriia</taxon>
        <taxon>Flavobacteriales</taxon>
        <taxon>Flavobacteriaceae</taxon>
        <taxon>Croceitalea</taxon>
    </lineage>
</organism>
<comment type="caution">
    <text evidence="10">The sequence shown here is derived from an EMBL/GenBank/DDBJ whole genome shotgun (WGS) entry which is preliminary data.</text>
</comment>
<evidence type="ECO:0000259" key="6">
    <source>
        <dbReference type="PROSITE" id="PS50109"/>
    </source>
</evidence>
<accession>A0A0P7AT20</accession>
<dbReference type="InterPro" id="IPR000014">
    <property type="entry name" value="PAS"/>
</dbReference>
<evidence type="ECO:0000259" key="8">
    <source>
        <dbReference type="PROSITE" id="PS50112"/>
    </source>
</evidence>
<dbReference type="PROSITE" id="PS50109">
    <property type="entry name" value="HIS_KIN"/>
    <property type="match status" value="1"/>
</dbReference>
<dbReference type="InterPro" id="IPR036890">
    <property type="entry name" value="HATPase_C_sf"/>
</dbReference>
<keyword evidence="10" id="KW-0418">Kinase</keyword>
<feature type="domain" description="Histidine kinase" evidence="6">
    <location>
        <begin position="232"/>
        <end position="453"/>
    </location>
</feature>
<dbReference type="PANTHER" id="PTHR45339">
    <property type="entry name" value="HYBRID SIGNAL TRANSDUCTION HISTIDINE KINASE J"/>
    <property type="match status" value="1"/>
</dbReference>
<name>A0A0P7AT20_9FLAO</name>
<keyword evidence="4" id="KW-0902">Two-component regulatory system</keyword>
<dbReference type="EMBL" id="LDJX01000006">
    <property type="protein sequence ID" value="KPM31023.1"/>
    <property type="molecule type" value="Genomic_DNA"/>
</dbReference>
<feature type="domain" description="PAC" evidence="9">
    <location>
        <begin position="160"/>
        <end position="214"/>
    </location>
</feature>
<dbReference type="CDD" id="cd00130">
    <property type="entry name" value="PAS"/>
    <property type="match status" value="1"/>
</dbReference>
<dbReference type="PROSITE" id="PS50112">
    <property type="entry name" value="PAS"/>
    <property type="match status" value="1"/>
</dbReference>
<dbReference type="CDD" id="cd16922">
    <property type="entry name" value="HATPase_EvgS-ArcB-TorS-like"/>
    <property type="match status" value="1"/>
</dbReference>
<dbReference type="Gene3D" id="3.30.565.10">
    <property type="entry name" value="Histidine kinase-like ATPase, C-terminal domain"/>
    <property type="match status" value="1"/>
</dbReference>
<dbReference type="CDD" id="cd00082">
    <property type="entry name" value="HisKA"/>
    <property type="match status" value="1"/>
</dbReference>
<dbReference type="SUPFAM" id="SSF47384">
    <property type="entry name" value="Homodimeric domain of signal transducing histidine kinase"/>
    <property type="match status" value="1"/>
</dbReference>
<feature type="domain" description="Response regulatory" evidence="7">
    <location>
        <begin position="477"/>
        <end position="591"/>
    </location>
</feature>
<dbReference type="CDD" id="cd17546">
    <property type="entry name" value="REC_hyHK_CKI1_RcsC-like"/>
    <property type="match status" value="1"/>
</dbReference>
<sequence>MKYGGACFSLFLCFSQINLFMKSNSDIHPLLKAQLDRLQHTTLNPSDLTAIFKEISQVFTKFETSEQQLQQLLDIQQKQKKHADLKIENFIRRAEKIVNNITEVVFEIDLNGNWIYLNPAWEQLTGLKVIDCLGKPYRTHLEYFKIANCGVFDDFFQSDSKACCQVLNLNHSKQQFWYEVNVKKLFSPNGKPTVLIGTISDITEQKNKEITLMRDKDRETLSNKAKDEFLSTISHEIRTPLNAVIGTTHLLLMENPEERQLENLNVLKHASEHLLSLVNDILDFGKIDTGKVALEKTPFSLDNRLNALYATYSKMAAENGIGFNLNKDKRIPKHLLGDPTRLMQVLTNLVGNAIKFTQQGEVALNILQSKRTNTKATVTFEIVDTGIGISNDQQPKIFEAFTQADISINRKFGGSGLGLSICKKLISLMGGDIKVKSELGVGSVFSFELSFDIAPNQDSELCQKPKNSTMDVLSDIRVLVAEDNKVNILMLKKFLSKWQIEADIVENGKLAVEKCKEETYDIVLMDILMPVMNGFEATKAIRAFDKEVAIVALSASAAAHLAEEYKEGGFDAHLGKPFNPNSLYELMKGLYEAKNENLPYQLGFI</sequence>
<dbReference type="SUPFAM" id="SSF55874">
    <property type="entry name" value="ATPase domain of HSP90 chaperone/DNA topoisomerase II/histidine kinase"/>
    <property type="match status" value="1"/>
</dbReference>
<dbReference type="Gene3D" id="1.10.287.130">
    <property type="match status" value="1"/>
</dbReference>